<sequence>MTIEHLIAFNLALFAALASPGPALLVSIKTTLTTGRNAGMAIGCGLGLMAALWTLTALLGLEVVFELFPWAYVIVKTAGAIYLIYIACSMWKHARDQAESIEQPARHAFRQGIMINLLNPKSVLFAAAVLVVIFPSDMTTGQSVFVMLNHLFVEIVFYCGMALGMSTKAVSAAYLRAKVYIDRVSAGVLGLLGMKLLISR</sequence>
<organism evidence="7 8">
    <name type="scientific">Roseovarius albus</name>
    <dbReference type="NCBI Taxonomy" id="1247867"/>
    <lineage>
        <taxon>Bacteria</taxon>
        <taxon>Pseudomonadati</taxon>
        <taxon>Pseudomonadota</taxon>
        <taxon>Alphaproteobacteria</taxon>
        <taxon>Rhodobacterales</taxon>
        <taxon>Roseobacteraceae</taxon>
        <taxon>Roseovarius</taxon>
    </lineage>
</organism>
<keyword evidence="5 6" id="KW-0472">Membrane</keyword>
<dbReference type="GO" id="GO:0015171">
    <property type="term" value="F:amino acid transmembrane transporter activity"/>
    <property type="evidence" value="ECO:0007669"/>
    <property type="project" value="TreeGrafter"/>
</dbReference>
<keyword evidence="3 6" id="KW-0812">Transmembrane</keyword>
<dbReference type="Proteomes" id="UP000193061">
    <property type="component" value="Unassembled WGS sequence"/>
</dbReference>
<evidence type="ECO:0000256" key="3">
    <source>
        <dbReference type="ARBA" id="ARBA00022692"/>
    </source>
</evidence>
<proteinExistence type="predicted"/>
<feature type="transmembrane region" description="Helical" evidence="6">
    <location>
        <begin position="112"/>
        <end position="135"/>
    </location>
</feature>
<comment type="subcellular location">
    <subcellularLocation>
        <location evidence="1">Cell membrane</location>
        <topology evidence="1">Multi-pass membrane protein</topology>
    </subcellularLocation>
</comment>
<evidence type="ECO:0000256" key="5">
    <source>
        <dbReference type="ARBA" id="ARBA00023136"/>
    </source>
</evidence>
<dbReference type="GO" id="GO:0005886">
    <property type="term" value="C:plasma membrane"/>
    <property type="evidence" value="ECO:0007669"/>
    <property type="project" value="UniProtKB-SubCell"/>
</dbReference>
<dbReference type="OrthoDB" id="9804822at2"/>
<feature type="transmembrane region" description="Helical" evidence="6">
    <location>
        <begin position="67"/>
        <end position="91"/>
    </location>
</feature>
<dbReference type="AlphaFoldDB" id="A0A1X6YGH0"/>
<dbReference type="PANTHER" id="PTHR30086:SF20">
    <property type="entry name" value="ARGININE EXPORTER PROTEIN ARGO-RELATED"/>
    <property type="match status" value="1"/>
</dbReference>
<accession>A0A1X6YGH0</accession>
<evidence type="ECO:0000256" key="1">
    <source>
        <dbReference type="ARBA" id="ARBA00004651"/>
    </source>
</evidence>
<evidence type="ECO:0000256" key="6">
    <source>
        <dbReference type="SAM" id="Phobius"/>
    </source>
</evidence>
<gene>
    <name evidence="7" type="primary">leuE_1</name>
    <name evidence="7" type="ORF">ROA7450_00714</name>
</gene>
<evidence type="ECO:0000313" key="7">
    <source>
        <dbReference type="EMBL" id="SLN20759.1"/>
    </source>
</evidence>
<dbReference type="RefSeq" id="WP_085804278.1">
    <property type="nucleotide sequence ID" value="NZ_FWFX01000002.1"/>
</dbReference>
<reference evidence="7 8" key="1">
    <citation type="submission" date="2017-03" db="EMBL/GenBank/DDBJ databases">
        <authorList>
            <person name="Afonso C.L."/>
            <person name="Miller P.J."/>
            <person name="Scott M.A."/>
            <person name="Spackman E."/>
            <person name="Goraichik I."/>
            <person name="Dimitrov K.M."/>
            <person name="Suarez D.L."/>
            <person name="Swayne D.E."/>
        </authorList>
    </citation>
    <scope>NUCLEOTIDE SEQUENCE [LARGE SCALE GENOMIC DNA]</scope>
    <source>
        <strain evidence="7 8">CECT 7450</strain>
    </source>
</reference>
<evidence type="ECO:0000256" key="4">
    <source>
        <dbReference type="ARBA" id="ARBA00022989"/>
    </source>
</evidence>
<feature type="transmembrane region" description="Helical" evidence="6">
    <location>
        <begin position="38"/>
        <end position="61"/>
    </location>
</feature>
<keyword evidence="2" id="KW-1003">Cell membrane</keyword>
<dbReference type="PANTHER" id="PTHR30086">
    <property type="entry name" value="ARGININE EXPORTER PROTEIN ARGO"/>
    <property type="match status" value="1"/>
</dbReference>
<protein>
    <submittedName>
        <fullName evidence="7">Leucine efflux protein</fullName>
    </submittedName>
</protein>
<keyword evidence="8" id="KW-1185">Reference proteome</keyword>
<name>A0A1X6YGH0_9RHOB</name>
<dbReference type="InterPro" id="IPR001123">
    <property type="entry name" value="LeuE-type"/>
</dbReference>
<keyword evidence="4 6" id="KW-1133">Transmembrane helix</keyword>
<feature type="transmembrane region" description="Helical" evidence="6">
    <location>
        <begin position="6"/>
        <end position="26"/>
    </location>
</feature>
<feature type="transmembrane region" description="Helical" evidence="6">
    <location>
        <begin position="155"/>
        <end position="175"/>
    </location>
</feature>
<dbReference type="Pfam" id="PF01810">
    <property type="entry name" value="LysE"/>
    <property type="match status" value="1"/>
</dbReference>
<dbReference type="EMBL" id="FWFX01000002">
    <property type="protein sequence ID" value="SLN20759.1"/>
    <property type="molecule type" value="Genomic_DNA"/>
</dbReference>
<evidence type="ECO:0000313" key="8">
    <source>
        <dbReference type="Proteomes" id="UP000193061"/>
    </source>
</evidence>
<evidence type="ECO:0000256" key="2">
    <source>
        <dbReference type="ARBA" id="ARBA00022475"/>
    </source>
</evidence>